<dbReference type="Proteomes" id="UP000636800">
    <property type="component" value="Chromosome 3"/>
</dbReference>
<evidence type="ECO:0000313" key="3">
    <source>
        <dbReference type="EMBL" id="KAG0490480.1"/>
    </source>
</evidence>
<evidence type="ECO:0000313" key="4">
    <source>
        <dbReference type="Proteomes" id="UP000636800"/>
    </source>
</evidence>
<reference evidence="4 5" key="1">
    <citation type="journal article" date="2020" name="Nat. Food">
        <title>A phased Vanilla planifolia genome enables genetic improvement of flavour and production.</title>
        <authorList>
            <person name="Hasing T."/>
            <person name="Tang H."/>
            <person name="Brym M."/>
            <person name="Khazi F."/>
            <person name="Huang T."/>
            <person name="Chambers A.H."/>
        </authorList>
    </citation>
    <scope>NUCLEOTIDE SEQUENCE [LARGE SCALE GENOMIC DNA]</scope>
    <source>
        <tissue evidence="2">Leaf</tissue>
    </source>
</reference>
<evidence type="ECO:0000313" key="2">
    <source>
        <dbReference type="EMBL" id="KAG0488736.1"/>
    </source>
</evidence>
<dbReference type="AlphaFoldDB" id="A0A835RAE5"/>
<evidence type="ECO:0000256" key="1">
    <source>
        <dbReference type="SAM" id="MobiDB-lite"/>
    </source>
</evidence>
<dbReference type="Proteomes" id="UP000639772">
    <property type="component" value="Chromosome 3"/>
</dbReference>
<feature type="compositionally biased region" description="Basic residues" evidence="1">
    <location>
        <begin position="49"/>
        <end position="59"/>
    </location>
</feature>
<feature type="region of interest" description="Disordered" evidence="1">
    <location>
        <begin position="23"/>
        <end position="73"/>
    </location>
</feature>
<accession>A0A835RAE5</accession>
<evidence type="ECO:0000313" key="5">
    <source>
        <dbReference type="Proteomes" id="UP000639772"/>
    </source>
</evidence>
<keyword evidence="4" id="KW-1185">Reference proteome</keyword>
<comment type="caution">
    <text evidence="2">The sequence shown here is derived from an EMBL/GenBank/DDBJ whole genome shotgun (WGS) entry which is preliminary data.</text>
</comment>
<organism evidence="2 4">
    <name type="scientific">Vanilla planifolia</name>
    <name type="common">Vanilla</name>
    <dbReference type="NCBI Taxonomy" id="51239"/>
    <lineage>
        <taxon>Eukaryota</taxon>
        <taxon>Viridiplantae</taxon>
        <taxon>Streptophyta</taxon>
        <taxon>Embryophyta</taxon>
        <taxon>Tracheophyta</taxon>
        <taxon>Spermatophyta</taxon>
        <taxon>Magnoliopsida</taxon>
        <taxon>Liliopsida</taxon>
        <taxon>Asparagales</taxon>
        <taxon>Orchidaceae</taxon>
        <taxon>Vanilloideae</taxon>
        <taxon>Vanilleae</taxon>
        <taxon>Vanilla</taxon>
    </lineage>
</organism>
<dbReference type="EMBL" id="JADCNM010000003">
    <property type="protein sequence ID" value="KAG0490480.1"/>
    <property type="molecule type" value="Genomic_DNA"/>
</dbReference>
<dbReference type="EMBL" id="JADCNL010000003">
    <property type="protein sequence ID" value="KAG0488736.1"/>
    <property type="molecule type" value="Genomic_DNA"/>
</dbReference>
<proteinExistence type="predicted"/>
<sequence length="73" mass="7786">MAGDHIIYSGAGVDWKSCCRLSRGKSSKSLPSFASVPQASTLPPPPRLRPLRPKRKTKKSPPGAIFSPRSPGS</sequence>
<protein>
    <submittedName>
        <fullName evidence="2">Uncharacterized protein</fullName>
    </submittedName>
</protein>
<gene>
    <name evidence="3" type="ORF">HPP92_007343</name>
    <name evidence="2" type="ORF">HPP92_007547</name>
</gene>
<feature type="compositionally biased region" description="Polar residues" evidence="1">
    <location>
        <begin position="27"/>
        <end position="39"/>
    </location>
</feature>
<name>A0A835RAE5_VANPL</name>